<dbReference type="SUPFAM" id="SSF50447">
    <property type="entry name" value="Translation proteins"/>
    <property type="match status" value="1"/>
</dbReference>
<dbReference type="InterPro" id="IPR036976">
    <property type="entry name" value="RimM_N_sf"/>
</dbReference>
<dbReference type="Pfam" id="PF01782">
    <property type="entry name" value="RimM"/>
    <property type="match status" value="1"/>
</dbReference>
<protein>
    <recommendedName>
        <fullName evidence="5">Ribosome maturation factor RimM</fullName>
    </recommendedName>
</protein>
<dbReference type="InterPro" id="IPR002676">
    <property type="entry name" value="RimM_N"/>
</dbReference>
<reference evidence="8 9" key="1">
    <citation type="submission" date="2024-05" db="EMBL/GenBank/DDBJ databases">
        <title>Three bacterial strains, DH-69, EH-24, and ECK-19 isolated from coastal sediments.</title>
        <authorList>
            <person name="Ye Y.-Q."/>
            <person name="Du Z.-J."/>
        </authorList>
    </citation>
    <scope>NUCLEOTIDE SEQUENCE [LARGE SCALE GENOMIC DNA]</scope>
    <source>
        <strain evidence="8 9">ECK-19</strain>
    </source>
</reference>
<evidence type="ECO:0000256" key="2">
    <source>
        <dbReference type="ARBA" id="ARBA00022517"/>
    </source>
</evidence>
<keyword evidence="4 5" id="KW-0143">Chaperone</keyword>
<evidence type="ECO:0000256" key="1">
    <source>
        <dbReference type="ARBA" id="ARBA00022490"/>
    </source>
</evidence>
<comment type="subcellular location">
    <subcellularLocation>
        <location evidence="5">Cytoplasm</location>
    </subcellularLocation>
</comment>
<feature type="domain" description="RimM N-terminal" evidence="6">
    <location>
        <begin position="9"/>
        <end position="88"/>
    </location>
</feature>
<keyword evidence="1 5" id="KW-0963">Cytoplasm</keyword>
<dbReference type="InterPro" id="IPR009000">
    <property type="entry name" value="Transl_B-barrel_sf"/>
</dbReference>
<keyword evidence="2 5" id="KW-0690">Ribosome biogenesis</keyword>
<feature type="domain" description="Ribosome maturation factor RimM PRC barrel" evidence="7">
    <location>
        <begin position="101"/>
        <end position="164"/>
    </location>
</feature>
<proteinExistence type="inferred from homology"/>
<dbReference type="Gene3D" id="2.30.30.240">
    <property type="entry name" value="PRC-barrel domain"/>
    <property type="match status" value="1"/>
</dbReference>
<dbReference type="InterPro" id="IPR056792">
    <property type="entry name" value="PRC_RimM"/>
</dbReference>
<dbReference type="EMBL" id="JBEHZE010000001">
    <property type="protein sequence ID" value="MEX6632935.1"/>
    <property type="molecule type" value="Genomic_DNA"/>
</dbReference>
<dbReference type="Pfam" id="PF24986">
    <property type="entry name" value="PRC_RimM"/>
    <property type="match status" value="1"/>
</dbReference>
<dbReference type="Gene3D" id="2.40.30.60">
    <property type="entry name" value="RimM"/>
    <property type="match status" value="1"/>
</dbReference>
<keyword evidence="9" id="KW-1185">Reference proteome</keyword>
<dbReference type="InterPro" id="IPR011961">
    <property type="entry name" value="RimM"/>
</dbReference>
<name>A0ABV3Z2B9_9PROT</name>
<comment type="domain">
    <text evidence="5">The PRC barrel domain binds ribosomal protein uS19.</text>
</comment>
<comment type="subunit">
    <text evidence="5">Binds ribosomal protein uS19.</text>
</comment>
<sequence length="183" mass="19860">MTRDNRVCLGAFAGAHGVRGEAKVKVFTADPGGVAAYGSVETEDGARQFNLTVVRQIKGDFVLVRAPEIKSREDAETLKGQRLYVARDALPAPDEDEFYLDDLVGLKAEDETGKPLGIVKAVYNFGADDMIELVNIPDVKGVRLVAFTKILVPEVDIAQGRIVVSRDAIDPEDPAPKPKTDEH</sequence>
<organism evidence="8 9">
    <name type="scientific">Hyphococcus lacteus</name>
    <dbReference type="NCBI Taxonomy" id="3143536"/>
    <lineage>
        <taxon>Bacteria</taxon>
        <taxon>Pseudomonadati</taxon>
        <taxon>Pseudomonadota</taxon>
        <taxon>Alphaproteobacteria</taxon>
        <taxon>Parvularculales</taxon>
        <taxon>Parvularculaceae</taxon>
        <taxon>Hyphococcus</taxon>
    </lineage>
</organism>
<evidence type="ECO:0000256" key="3">
    <source>
        <dbReference type="ARBA" id="ARBA00022552"/>
    </source>
</evidence>
<evidence type="ECO:0000259" key="6">
    <source>
        <dbReference type="Pfam" id="PF01782"/>
    </source>
</evidence>
<dbReference type="Proteomes" id="UP001560685">
    <property type="component" value="Unassembled WGS sequence"/>
</dbReference>
<comment type="caution">
    <text evidence="8">The sequence shown here is derived from an EMBL/GenBank/DDBJ whole genome shotgun (WGS) entry which is preliminary data.</text>
</comment>
<evidence type="ECO:0000256" key="5">
    <source>
        <dbReference type="HAMAP-Rule" id="MF_00014"/>
    </source>
</evidence>
<evidence type="ECO:0000256" key="4">
    <source>
        <dbReference type="ARBA" id="ARBA00023186"/>
    </source>
</evidence>
<dbReference type="HAMAP" id="MF_00014">
    <property type="entry name" value="Ribosome_mat_RimM"/>
    <property type="match status" value="1"/>
</dbReference>
<gene>
    <name evidence="5 8" type="primary">rimM</name>
    <name evidence="8" type="ORF">ABFZ84_05175</name>
</gene>
<dbReference type="NCBIfam" id="TIGR02273">
    <property type="entry name" value="16S_RimM"/>
    <property type="match status" value="1"/>
</dbReference>
<accession>A0ABV3Z2B9</accession>
<comment type="function">
    <text evidence="5">An accessory protein needed during the final step in the assembly of 30S ribosomal subunit, possibly for assembly of the head region. Essential for efficient processing of 16S rRNA. May be needed both before and after RbfA during the maturation of 16S rRNA. It has affinity for free ribosomal 30S subunits but not for 70S ribosomes.</text>
</comment>
<dbReference type="SUPFAM" id="SSF50346">
    <property type="entry name" value="PRC-barrel domain"/>
    <property type="match status" value="1"/>
</dbReference>
<evidence type="ECO:0000313" key="8">
    <source>
        <dbReference type="EMBL" id="MEX6632935.1"/>
    </source>
</evidence>
<comment type="similarity">
    <text evidence="5">Belongs to the RimM family.</text>
</comment>
<evidence type="ECO:0000313" key="9">
    <source>
        <dbReference type="Proteomes" id="UP001560685"/>
    </source>
</evidence>
<keyword evidence="3 5" id="KW-0698">rRNA processing</keyword>
<dbReference type="PANTHER" id="PTHR33692:SF1">
    <property type="entry name" value="RIBOSOME MATURATION FACTOR RIMM"/>
    <property type="match status" value="1"/>
</dbReference>
<dbReference type="RefSeq" id="WP_369312869.1">
    <property type="nucleotide sequence ID" value="NZ_JBEHZE010000001.1"/>
</dbReference>
<dbReference type="InterPro" id="IPR011033">
    <property type="entry name" value="PRC_barrel-like_sf"/>
</dbReference>
<evidence type="ECO:0000259" key="7">
    <source>
        <dbReference type="Pfam" id="PF24986"/>
    </source>
</evidence>
<dbReference type="PANTHER" id="PTHR33692">
    <property type="entry name" value="RIBOSOME MATURATION FACTOR RIMM"/>
    <property type="match status" value="1"/>
</dbReference>